<reference evidence="3 4" key="1">
    <citation type="journal article" date="2019" name="Sci. Rep.">
        <title>Comparative genomics of chytrid fungi reveal insights into the obligate biotrophic and pathogenic lifestyle of Synchytrium endobioticum.</title>
        <authorList>
            <person name="van de Vossenberg B.T.L.H."/>
            <person name="Warris S."/>
            <person name="Nguyen H.D.T."/>
            <person name="van Gent-Pelzer M.P.E."/>
            <person name="Joly D.L."/>
            <person name="van de Geest H.C."/>
            <person name="Bonants P.J.M."/>
            <person name="Smith D.S."/>
            <person name="Levesque C.A."/>
            <person name="van der Lee T.A.J."/>
        </authorList>
    </citation>
    <scope>NUCLEOTIDE SEQUENCE [LARGE SCALE GENOMIC DNA]</scope>
    <source>
        <strain evidence="3 4">LEV6574</strain>
    </source>
</reference>
<feature type="transmembrane region" description="Helical" evidence="2">
    <location>
        <begin position="415"/>
        <end position="433"/>
    </location>
</feature>
<gene>
    <name evidence="3" type="ORF">SeLEV6574_g01917</name>
</gene>
<feature type="compositionally biased region" description="Polar residues" evidence="1">
    <location>
        <begin position="102"/>
        <end position="119"/>
    </location>
</feature>
<evidence type="ECO:0000256" key="2">
    <source>
        <dbReference type="SAM" id="Phobius"/>
    </source>
</evidence>
<comment type="caution">
    <text evidence="3">The sequence shown here is derived from an EMBL/GenBank/DDBJ whole genome shotgun (WGS) entry which is preliminary data.</text>
</comment>
<feature type="region of interest" description="Disordered" evidence="1">
    <location>
        <begin position="226"/>
        <end position="270"/>
    </location>
</feature>
<dbReference type="VEuPathDB" id="FungiDB:SeMB42_g01928"/>
<dbReference type="PANTHER" id="PTHR28251">
    <property type="entry name" value="V-TYPE ATPASE ASSEMBLY FACTOR PKR1"/>
    <property type="match status" value="1"/>
</dbReference>
<feature type="region of interest" description="Disordered" evidence="1">
    <location>
        <begin position="1"/>
        <end position="73"/>
    </location>
</feature>
<dbReference type="GO" id="GO:0005789">
    <property type="term" value="C:endoplasmic reticulum membrane"/>
    <property type="evidence" value="ECO:0007669"/>
    <property type="project" value="TreeGrafter"/>
</dbReference>
<feature type="transmembrane region" description="Helical" evidence="2">
    <location>
        <begin position="387"/>
        <end position="408"/>
    </location>
</feature>
<feature type="compositionally biased region" description="Low complexity" evidence="1">
    <location>
        <begin position="310"/>
        <end position="321"/>
    </location>
</feature>
<keyword evidence="2" id="KW-0812">Transmembrane</keyword>
<feature type="region of interest" description="Disordered" evidence="1">
    <location>
        <begin position="304"/>
        <end position="328"/>
    </location>
</feature>
<feature type="region of interest" description="Disordered" evidence="1">
    <location>
        <begin position="89"/>
        <end position="168"/>
    </location>
</feature>
<dbReference type="PANTHER" id="PTHR28251:SF1">
    <property type="entry name" value="V-TYPE ATPASE ASSEMBLY FACTOR PKR1"/>
    <property type="match status" value="1"/>
</dbReference>
<evidence type="ECO:0000256" key="1">
    <source>
        <dbReference type="SAM" id="MobiDB-lite"/>
    </source>
</evidence>
<dbReference type="Pfam" id="PF08636">
    <property type="entry name" value="Pkr1"/>
    <property type="match status" value="1"/>
</dbReference>
<dbReference type="OrthoDB" id="9626941at2759"/>
<feature type="compositionally biased region" description="Low complexity" evidence="1">
    <location>
        <begin position="226"/>
        <end position="236"/>
    </location>
</feature>
<feature type="compositionally biased region" description="Acidic residues" evidence="1">
    <location>
        <begin position="90"/>
        <end position="101"/>
    </location>
</feature>
<sequence length="448" mass="48750">MTKLRDASDFESQLANMLARDIEDDEERQDHQRLEQPTTKAPPSPLVQPYRSERLPASATHQGDEHQAELQKMMDSLFRASKLDDHDALEVDLDDGLEPDSESLSPRENATTQPTSHTPQVHFVNASRVLPAMAPSKAHHYKEDNATSDNSNNEHEDVNSGLSMQPSVGGLVRASEDEPFCSNEPTSRDCRYTGHVMKRRVVEGAAIEEEIEVEFDVPTNLVRGETASTSISSSETPKTDVTLPTSKATKDSVKVLANSTPQPEEHDDGDATVKEVLTEAVMQAATIATNEVAASQHASSVADTIMSQDTTSTPSTASAGSSDHDSLPLKVIATEDESRDVEEKLVADDQSQLSEQSRPALFSSNAQRGILEKIFYSAFEPGVNDTVLMVVNIVFACLFLCLLSLAIMTGGSLHVLFMLGVSAALFGMLIWFVRAVAQETEQTHAKAE</sequence>
<accession>A0A507DCS0</accession>
<keyword evidence="2" id="KW-1133">Transmembrane helix</keyword>
<dbReference type="Proteomes" id="UP000320475">
    <property type="component" value="Unassembled WGS sequence"/>
</dbReference>
<dbReference type="AlphaFoldDB" id="A0A507DCS0"/>
<dbReference type="EMBL" id="QEAM01000048">
    <property type="protein sequence ID" value="TPX48638.1"/>
    <property type="molecule type" value="Genomic_DNA"/>
</dbReference>
<keyword evidence="2" id="KW-0472">Membrane</keyword>
<organism evidence="3 4">
    <name type="scientific">Synchytrium endobioticum</name>
    <dbReference type="NCBI Taxonomy" id="286115"/>
    <lineage>
        <taxon>Eukaryota</taxon>
        <taxon>Fungi</taxon>
        <taxon>Fungi incertae sedis</taxon>
        <taxon>Chytridiomycota</taxon>
        <taxon>Chytridiomycota incertae sedis</taxon>
        <taxon>Chytridiomycetes</taxon>
        <taxon>Synchytriales</taxon>
        <taxon>Synchytriaceae</taxon>
        <taxon>Synchytrium</taxon>
    </lineage>
</organism>
<dbReference type="GO" id="GO:0070072">
    <property type="term" value="P:vacuolar proton-transporting V-type ATPase complex assembly"/>
    <property type="evidence" value="ECO:0007669"/>
    <property type="project" value="InterPro"/>
</dbReference>
<proteinExistence type="predicted"/>
<evidence type="ECO:0000313" key="4">
    <source>
        <dbReference type="Proteomes" id="UP000320475"/>
    </source>
</evidence>
<evidence type="ECO:0008006" key="5">
    <source>
        <dbReference type="Google" id="ProtNLM"/>
    </source>
</evidence>
<protein>
    <recommendedName>
        <fullName evidence="5">Transmembrane protein</fullName>
    </recommendedName>
</protein>
<name>A0A507DCS0_9FUNG</name>
<dbReference type="InterPro" id="IPR013945">
    <property type="entry name" value="Pkr1"/>
</dbReference>
<evidence type="ECO:0000313" key="3">
    <source>
        <dbReference type="EMBL" id="TPX48638.1"/>
    </source>
</evidence>